<comment type="caution">
    <text evidence="2">The sequence shown here is derived from an EMBL/GenBank/DDBJ whole genome shotgun (WGS) entry which is preliminary data.</text>
</comment>
<sequence length="205" mass="23546">MKKVLWTGAVVLALLLAGYVALPFHALEQLQRAAKMATAEEQEKRRESIDTLERYVDFPVLRDNLRIRLQEQLRSSLGNSLPQEFDELMTAGANFLMGPLLQQFVTLEGVAELLRGGEELQAFERELFSRGMSQEQPLEPEKNGTAEEESPDGWKRLSWRFTDINHLRVDYGENGRAELRLLLQRNGLHWQLVDIQLLDNTDREG</sequence>
<dbReference type="RefSeq" id="WP_371837384.1">
    <property type="nucleotide sequence ID" value="NZ_JBGMEK010000003.1"/>
</dbReference>
<dbReference type="Pfam" id="PF11159">
    <property type="entry name" value="DUF2939"/>
    <property type="match status" value="1"/>
</dbReference>
<dbReference type="Proteomes" id="UP001569428">
    <property type="component" value="Unassembled WGS sequence"/>
</dbReference>
<keyword evidence="3" id="KW-1185">Reference proteome</keyword>
<proteinExistence type="predicted"/>
<accession>A0ABV4NUI2</accession>
<dbReference type="InterPro" id="IPR021330">
    <property type="entry name" value="DUF2939"/>
</dbReference>
<protein>
    <submittedName>
        <fullName evidence="2">DUF2939 domain-containing protein</fullName>
    </submittedName>
</protein>
<organism evidence="2 3">
    <name type="scientific">Microbulbifer epialgicus</name>
    <dbReference type="NCBI Taxonomy" id="393907"/>
    <lineage>
        <taxon>Bacteria</taxon>
        <taxon>Pseudomonadati</taxon>
        <taxon>Pseudomonadota</taxon>
        <taxon>Gammaproteobacteria</taxon>
        <taxon>Cellvibrionales</taxon>
        <taxon>Microbulbiferaceae</taxon>
        <taxon>Microbulbifer</taxon>
    </lineage>
</organism>
<dbReference type="EMBL" id="JBGMEK010000003">
    <property type="protein sequence ID" value="MFA0809768.1"/>
    <property type="molecule type" value="Genomic_DNA"/>
</dbReference>
<evidence type="ECO:0000313" key="2">
    <source>
        <dbReference type="EMBL" id="MFA0809768.1"/>
    </source>
</evidence>
<name>A0ABV4NUI2_9GAMM</name>
<gene>
    <name evidence="2" type="ORF">ACCI49_02455</name>
</gene>
<feature type="region of interest" description="Disordered" evidence="1">
    <location>
        <begin position="131"/>
        <end position="151"/>
    </location>
</feature>
<reference evidence="2 3" key="1">
    <citation type="submission" date="2024-08" db="EMBL/GenBank/DDBJ databases">
        <authorList>
            <person name="Ishaq N."/>
        </authorList>
    </citation>
    <scope>NUCLEOTIDE SEQUENCE [LARGE SCALE GENOMIC DNA]</scope>
    <source>
        <strain evidence="2 3">DSM 18651</strain>
    </source>
</reference>
<evidence type="ECO:0000313" key="3">
    <source>
        <dbReference type="Proteomes" id="UP001569428"/>
    </source>
</evidence>
<evidence type="ECO:0000256" key="1">
    <source>
        <dbReference type="SAM" id="MobiDB-lite"/>
    </source>
</evidence>